<feature type="compositionally biased region" description="Basic and acidic residues" evidence="1">
    <location>
        <begin position="641"/>
        <end position="650"/>
    </location>
</feature>
<feature type="region of interest" description="Disordered" evidence="1">
    <location>
        <begin position="246"/>
        <end position="300"/>
    </location>
</feature>
<name>A0A3L6KTN7_9TRYP</name>
<feature type="region of interest" description="Disordered" evidence="1">
    <location>
        <begin position="1071"/>
        <end position="1308"/>
    </location>
</feature>
<evidence type="ECO:0000256" key="1">
    <source>
        <dbReference type="SAM" id="MobiDB-lite"/>
    </source>
</evidence>
<feature type="compositionally biased region" description="Basic and acidic residues" evidence="1">
    <location>
        <begin position="622"/>
        <end position="632"/>
    </location>
</feature>
<feature type="region of interest" description="Disordered" evidence="1">
    <location>
        <begin position="763"/>
        <end position="823"/>
    </location>
</feature>
<feature type="region of interest" description="Disordered" evidence="1">
    <location>
        <begin position="1330"/>
        <end position="1377"/>
    </location>
</feature>
<accession>A0A3L6KTN7</accession>
<feature type="compositionally biased region" description="Polar residues" evidence="1">
    <location>
        <begin position="1142"/>
        <end position="1152"/>
    </location>
</feature>
<feature type="compositionally biased region" description="Polar residues" evidence="1">
    <location>
        <begin position="1082"/>
        <end position="1092"/>
    </location>
</feature>
<feature type="compositionally biased region" description="Polar residues" evidence="1">
    <location>
        <begin position="1174"/>
        <end position="1183"/>
    </location>
</feature>
<feature type="compositionally biased region" description="Polar residues" evidence="1">
    <location>
        <begin position="1266"/>
        <end position="1294"/>
    </location>
</feature>
<dbReference type="Proteomes" id="UP000266743">
    <property type="component" value="Chromosome 11"/>
</dbReference>
<dbReference type="EMBL" id="QSBY01000011">
    <property type="protein sequence ID" value="RHW67762.1"/>
    <property type="molecule type" value="Genomic_DNA"/>
</dbReference>
<reference evidence="2" key="1">
    <citation type="submission" date="2018-09" db="EMBL/GenBank/DDBJ databases">
        <title>whole genome sequence of T. equiperdum IVM-t1 strain.</title>
        <authorList>
            <person name="Suganuma K."/>
        </authorList>
    </citation>
    <scope>NUCLEOTIDE SEQUENCE [LARGE SCALE GENOMIC DNA]</scope>
    <source>
        <strain evidence="2">IVM-t1</strain>
    </source>
</reference>
<organism evidence="2">
    <name type="scientific">Trypanosoma brucei equiperdum</name>
    <dbReference type="NCBI Taxonomy" id="630700"/>
    <lineage>
        <taxon>Eukaryota</taxon>
        <taxon>Discoba</taxon>
        <taxon>Euglenozoa</taxon>
        <taxon>Kinetoplastea</taxon>
        <taxon>Metakinetoplastina</taxon>
        <taxon>Trypanosomatida</taxon>
        <taxon>Trypanosomatidae</taxon>
        <taxon>Trypanosoma</taxon>
    </lineage>
</organism>
<sequence>MLEFRPQHTPDSAAHKINQVACATPDSVPTSVSWRKEEETSGEVTRATMISSDAREVSHITRMASERGRVDISQARNSSPRGTATAVNAVEVELQRRLDVVKAAVEKADKVVDVARGRCAEVISREERRRAMVKLEISKLILFVGRNYNILDELELTLGSVLEVSELPVYHSDKYSEVPFSAREIPPYLSLEDLERANREMMARLMKERTKRANDPPHASLLGKRVNSNLDEVMWLIDSLEEPPCSEEQFGETVGTGDEEECEKSPVAVSQRRSQAITSTSAARETRTSGVRGASSSGNATLCSSRVEMDSSIVSFSLSSESFPIATGETRDLKLLKFMYDAAKATVEEAAAAEAFGAFSGAQLGTTFRSTSNRLQPARDSFCTQQLSGALSGTIGLNSPSKIDSGCKELSFTSSRPPSGMFEDGESFSLEQHISDRALPTTAAPWRGSHNPSAVVIDHLDPEVFTVLGELYKAYDYRQFFRDIQNKHLMRGKTDDEYEAEIENLLTQHMDDKRKRAANSVKDELIIKKWGGVASEASRAPTPRQEVEFVLPARREEEEETEKKSWLQSVVESMSPLSSAPTPVEEVPSPSFLSQIPVDALVFARDMNNGVVFFIRGRNEEASNDEKTPEGKRKGKKGKAKKDGDQEDRNAAGGPPVYDSYTLYVTNQSDTNLTVVVDIEKTKARKLRMSAHVNYAIPQECIVIAPPPGSLKSLLTFCPKKRQQIDFGEILSFREGTARGEVGGTVGEEEKLQLKASSGVSARTKVSGTTKDSTVKETGEPVAATEVSSERETAGTRAEVSDAAPTTQPSVTATTKDEVSHKEADAGEVVKILDEEADSYVAVGGGRRTKKRAGCAAILSKYPSTRGAEWEAHAPESTAAESAGFTEEEEASIPPGPPRGEREPKGEEASSRSRARAREASGAANRTSFQQAVGRTRETVEKVWPTGTAPVDHWGVPLSNEEDEAFEKNCVALTILQGGMWSEVDPSHGMVGEEPFGGSGEIPKEEADKLLDTSNADEEELVSKILNAPTSGDMHTLSGGRLTEMDSAEGMAAAFLGRIAAEEHLDASNFERGGVSPRRLPSDSSGVPQTTSHAERVGDEAAVSLARKGKRVKNATSSADGEHTPRSPTRARRGSGEREGVSHSSAVGSQRLSPGAKGGKGRKEGVEGSAAQGGESSISTNETSEARTGVGSGRRADGKARADAGRGADGKARADAGRGADGKARADAGRGADGKARADAGGRADAKAGAGARARTRADPRASVDAGTSSDARASADTGETSDTEASIGAGTSSREVEHGGVRKSKLRSLSKTSVYGGAKMKRYSLRTLPTSGRFQASSGTVTDGEQHGDTTATESCRGSDSTSHTPRGQPSHRGVLSATRSSFIASVDDKSSWRSSVTPRADSKSVSASALKHLLDQVRVSEKKDAEAPTGFIMEKGVTEYSSLLRKGVQGVQRHLFPDRQKVCTRSNTHGRVAVYVPDDMVAGTLVSTAARDNYYGKMSRLSGALTSNGQAENIVESLRDDLHDVAKTCFVRNRRGNQRAAFGQQGGTGVSGGSKRASSYADKAGITSLPLLCAPDVVEEVRDLKVAGEEARDLFIRDPTRYDCVIDDIVQRAIQRVNGDDTNFTTLTGGRNEFSIKGTGLGGARETFVSSNSTTGGSLSGHGVGAVRGFRDNRGRDVAHSNGLGASPRGGPKRGGGLEAQLAGSFQRLLDEQNRAKRIIAYVLMEMRRMWRLRRLEGDIALRAAVDRFVFRSLSFTWRIERRRVLNLNKLINLLDRRTGRVKGWVPFYTKDNVLVDHYLWEPVPPELSHQMKVVHHAMCLARRQELLPLRTVRHLSTSDQSSHHLMFGYSRRLLDPFRNTAVQLRNERRARHAAYFQRSLRRFSPQTEYLVGTPKN</sequence>
<protein>
    <submittedName>
        <fullName evidence="2">Uncharacterized protein</fullName>
    </submittedName>
</protein>
<evidence type="ECO:0000313" key="2">
    <source>
        <dbReference type="EMBL" id="RHW67762.1"/>
    </source>
</evidence>
<feature type="compositionally biased region" description="Basic and acidic residues" evidence="1">
    <location>
        <begin position="899"/>
        <end position="919"/>
    </location>
</feature>
<feature type="compositionally biased region" description="Polar residues" evidence="1">
    <location>
        <begin position="763"/>
        <end position="772"/>
    </location>
</feature>
<feature type="region of interest" description="Disordered" evidence="1">
    <location>
        <begin position="622"/>
        <end position="656"/>
    </location>
</feature>
<proteinExistence type="predicted"/>
<comment type="caution">
    <text evidence="2">The sequence shown here is derived from an EMBL/GenBank/DDBJ whole genome shotgun (WGS) entry which is preliminary data.</text>
</comment>
<feature type="compositionally biased region" description="Polar residues" evidence="1">
    <location>
        <begin position="804"/>
        <end position="814"/>
    </location>
</feature>
<feature type="compositionally biased region" description="Basic and acidic residues" evidence="1">
    <location>
        <begin position="1194"/>
        <end position="1246"/>
    </location>
</feature>
<feature type="compositionally biased region" description="Polar residues" evidence="1">
    <location>
        <begin position="1330"/>
        <end position="1369"/>
    </location>
</feature>
<gene>
    <name evidence="2" type="ORF">DPX39_110062700</name>
</gene>
<feature type="region of interest" description="Disordered" evidence="1">
    <location>
        <begin position="865"/>
        <end position="942"/>
    </location>
</feature>